<organism evidence="2 3">
    <name type="scientific">Zasmidium cellare</name>
    <name type="common">Wine cellar mold</name>
    <name type="synonym">Racodium cellare</name>
    <dbReference type="NCBI Taxonomy" id="395010"/>
    <lineage>
        <taxon>Eukaryota</taxon>
        <taxon>Fungi</taxon>
        <taxon>Dikarya</taxon>
        <taxon>Ascomycota</taxon>
        <taxon>Pezizomycotina</taxon>
        <taxon>Dothideomycetes</taxon>
        <taxon>Dothideomycetidae</taxon>
        <taxon>Mycosphaerellales</taxon>
        <taxon>Mycosphaerellaceae</taxon>
        <taxon>Zasmidium</taxon>
    </lineage>
</organism>
<evidence type="ECO:0000313" key="3">
    <source>
        <dbReference type="Proteomes" id="UP001305779"/>
    </source>
</evidence>
<evidence type="ECO:0000256" key="1">
    <source>
        <dbReference type="SAM" id="SignalP"/>
    </source>
</evidence>
<dbReference type="EMBL" id="JAXOVC010000001">
    <property type="protein sequence ID" value="KAK4508769.1"/>
    <property type="molecule type" value="Genomic_DNA"/>
</dbReference>
<dbReference type="InterPro" id="IPR050849">
    <property type="entry name" value="HAD-like_hydrolase_phosphatase"/>
</dbReference>
<protein>
    <recommendedName>
        <fullName evidence="4">Haloacid dehalogenase-like hydrolase</fullName>
    </recommendedName>
</protein>
<evidence type="ECO:0008006" key="4">
    <source>
        <dbReference type="Google" id="ProtNLM"/>
    </source>
</evidence>
<feature type="signal peptide" evidence="1">
    <location>
        <begin position="1"/>
        <end position="18"/>
    </location>
</feature>
<name>A0ABR0F5Q1_ZASCE</name>
<gene>
    <name evidence="2" type="ORF">PRZ48_002508</name>
</gene>
<sequence>MELLWLSTVFLTLSPALAFSPRPGSPCSCDELPRVFTDFDGTISVNNTILNFAEAVYAATPANKRTLPPLASLLAEYEANITKASQEYGSQDTIAQEVAFESSTLRRNVDVTLFDRVAASGMISYLNSSILQSAAETVVLRPDFWEWAVAASRCGVITVLSNNFSTQWLRLVLRTTYANFLSANNTTHHPTNLADKIEVYCPEILTTQLVTPSPADHPAPLHDGGDKLVLLRRLVRGDVSRTLYLGDSVDDLPPLVGAGHGVLMGNDTGLMAMLTKQGATLEPLVDETSLHAEGKDLILTTGDWSVLASIWEEEEK</sequence>
<feature type="chain" id="PRO_5046538785" description="Haloacid dehalogenase-like hydrolase" evidence="1">
    <location>
        <begin position="19"/>
        <end position="316"/>
    </location>
</feature>
<dbReference type="InterPro" id="IPR023214">
    <property type="entry name" value="HAD_sf"/>
</dbReference>
<dbReference type="Gene3D" id="3.40.50.1000">
    <property type="entry name" value="HAD superfamily/HAD-like"/>
    <property type="match status" value="1"/>
</dbReference>
<keyword evidence="1" id="KW-0732">Signal</keyword>
<dbReference type="InterPro" id="IPR036412">
    <property type="entry name" value="HAD-like_sf"/>
</dbReference>
<reference evidence="2 3" key="1">
    <citation type="journal article" date="2023" name="G3 (Bethesda)">
        <title>A chromosome-level genome assembly of Zasmidium syzygii isolated from banana leaves.</title>
        <authorList>
            <person name="van Westerhoven A.C."/>
            <person name="Mehrabi R."/>
            <person name="Talebi R."/>
            <person name="Steentjes M.B.F."/>
            <person name="Corcolon B."/>
            <person name="Chong P.A."/>
            <person name="Kema G.H.J."/>
            <person name="Seidl M.F."/>
        </authorList>
    </citation>
    <scope>NUCLEOTIDE SEQUENCE [LARGE SCALE GENOMIC DNA]</scope>
    <source>
        <strain evidence="2 3">P124</strain>
    </source>
</reference>
<dbReference type="PANTHER" id="PTHR28181">
    <property type="entry name" value="UPF0655 PROTEIN YCR015C"/>
    <property type="match status" value="1"/>
</dbReference>
<evidence type="ECO:0000313" key="2">
    <source>
        <dbReference type="EMBL" id="KAK4508769.1"/>
    </source>
</evidence>
<dbReference type="Proteomes" id="UP001305779">
    <property type="component" value="Unassembled WGS sequence"/>
</dbReference>
<accession>A0ABR0F5Q1</accession>
<proteinExistence type="predicted"/>
<comment type="caution">
    <text evidence="2">The sequence shown here is derived from an EMBL/GenBank/DDBJ whole genome shotgun (WGS) entry which is preliminary data.</text>
</comment>
<dbReference type="SUPFAM" id="SSF56784">
    <property type="entry name" value="HAD-like"/>
    <property type="match status" value="1"/>
</dbReference>
<keyword evidence="3" id="KW-1185">Reference proteome</keyword>
<dbReference type="PANTHER" id="PTHR28181:SF1">
    <property type="entry name" value="COLD TOLERANCE PROTEIN 1"/>
    <property type="match status" value="1"/>
</dbReference>